<dbReference type="InterPro" id="IPR052304">
    <property type="entry name" value="PTTG1IP"/>
</dbReference>
<accession>A0A0V1HJ53</accession>
<evidence type="ECO:0000256" key="1">
    <source>
        <dbReference type="SAM" id="Phobius"/>
    </source>
</evidence>
<dbReference type="EMBL" id="JYDP01000056">
    <property type="protein sequence ID" value="KRZ10779.1"/>
    <property type="molecule type" value="Genomic_DNA"/>
</dbReference>
<proteinExistence type="predicted"/>
<keyword evidence="1" id="KW-0472">Membrane</keyword>
<dbReference type="Proteomes" id="UP000055024">
    <property type="component" value="Unassembled WGS sequence"/>
</dbReference>
<dbReference type="PANTHER" id="PTHR15191:SF3">
    <property type="entry name" value="PITUITARY TUMOR-TRANSFORMING GENE PROTEIN-BINDING FACTOR"/>
    <property type="match status" value="1"/>
</dbReference>
<dbReference type="GO" id="GO:0005737">
    <property type="term" value="C:cytoplasm"/>
    <property type="evidence" value="ECO:0007669"/>
    <property type="project" value="TreeGrafter"/>
</dbReference>
<gene>
    <name evidence="2" type="primary">Pttg1ip</name>
    <name evidence="2" type="ORF">T11_1977</name>
</gene>
<dbReference type="OrthoDB" id="5917932at2759"/>
<dbReference type="PANTHER" id="PTHR15191">
    <property type="entry name" value="PROTEIN CBG20567"/>
    <property type="match status" value="1"/>
</dbReference>
<feature type="transmembrane region" description="Helical" evidence="1">
    <location>
        <begin position="113"/>
        <end position="136"/>
    </location>
</feature>
<name>A0A0V1HJ53_9BILA</name>
<evidence type="ECO:0000313" key="3">
    <source>
        <dbReference type="Proteomes" id="UP000055024"/>
    </source>
</evidence>
<keyword evidence="3" id="KW-1185">Reference proteome</keyword>
<reference evidence="2 3" key="1">
    <citation type="submission" date="2015-01" db="EMBL/GenBank/DDBJ databases">
        <title>Evolution of Trichinella species and genotypes.</title>
        <authorList>
            <person name="Korhonen P.K."/>
            <person name="Edoardo P."/>
            <person name="Giuseppe L.R."/>
            <person name="Gasser R.B."/>
        </authorList>
    </citation>
    <scope>NUCLEOTIDE SEQUENCE [LARGE SCALE GENOMIC DNA]</scope>
    <source>
        <strain evidence="2">ISS1029</strain>
    </source>
</reference>
<protein>
    <submittedName>
        <fullName evidence="2">Pituitary tumor-transforming protein-interacting protein</fullName>
    </submittedName>
</protein>
<dbReference type="STRING" id="268475.A0A0V1HJ53"/>
<organism evidence="2 3">
    <name type="scientific">Trichinella zimbabwensis</name>
    <dbReference type="NCBI Taxonomy" id="268475"/>
    <lineage>
        <taxon>Eukaryota</taxon>
        <taxon>Metazoa</taxon>
        <taxon>Ecdysozoa</taxon>
        <taxon>Nematoda</taxon>
        <taxon>Enoplea</taxon>
        <taxon>Dorylaimia</taxon>
        <taxon>Trichinellida</taxon>
        <taxon>Trichinellidae</taxon>
        <taxon>Trichinella</taxon>
    </lineage>
</organism>
<dbReference type="GO" id="GO:0005634">
    <property type="term" value="C:nucleus"/>
    <property type="evidence" value="ECO:0007669"/>
    <property type="project" value="TreeGrafter"/>
</dbReference>
<comment type="caution">
    <text evidence="2">The sequence shown here is derived from an EMBL/GenBank/DDBJ whole genome shotgun (WGS) entry which is preliminary data.</text>
</comment>
<keyword evidence="1" id="KW-0812">Transmembrane</keyword>
<evidence type="ECO:0000313" key="2">
    <source>
        <dbReference type="EMBL" id="KRZ10779.1"/>
    </source>
</evidence>
<keyword evidence="1" id="KW-1133">Transmembrane helix</keyword>
<sequence>MNPSNNIPAALKYCQIIENFNSMKRQTLKQLSLRKDKAIVLGIIVALVDANSTDMSSCENSITCETCCIYSSCYWCTSSHSCHSYSFNNFDTYFQYCDWADAKWKQCFVNVRGLIITTTIFVALLLMAVISFFLWYEIRRQRVKKEALKKKVAEEEERSIIRQHELDVKHEERKKLTDEIRNKYGLNSRMKYFQED</sequence>
<dbReference type="AlphaFoldDB" id="A0A0V1HJ53"/>
<dbReference type="GO" id="GO:0006606">
    <property type="term" value="P:protein import into nucleus"/>
    <property type="evidence" value="ECO:0007669"/>
    <property type="project" value="TreeGrafter"/>
</dbReference>